<name>A0ABY7E6K4_MYAAR</name>
<feature type="region of interest" description="Disordered" evidence="10">
    <location>
        <begin position="389"/>
        <end position="439"/>
    </location>
</feature>
<dbReference type="PROSITE" id="PS50081">
    <property type="entry name" value="ZF_DAG_PE_2"/>
    <property type="match status" value="1"/>
</dbReference>
<organism evidence="13 14">
    <name type="scientific">Mya arenaria</name>
    <name type="common">Soft-shell clam</name>
    <dbReference type="NCBI Taxonomy" id="6604"/>
    <lineage>
        <taxon>Eukaryota</taxon>
        <taxon>Metazoa</taxon>
        <taxon>Spiralia</taxon>
        <taxon>Lophotrochozoa</taxon>
        <taxon>Mollusca</taxon>
        <taxon>Bivalvia</taxon>
        <taxon>Autobranchia</taxon>
        <taxon>Heteroconchia</taxon>
        <taxon>Euheterodonta</taxon>
        <taxon>Imparidentia</taxon>
        <taxon>Neoheterodontei</taxon>
        <taxon>Myida</taxon>
        <taxon>Myoidea</taxon>
        <taxon>Myidae</taxon>
        <taxon>Mya</taxon>
    </lineage>
</organism>
<dbReference type="InterPro" id="IPR002219">
    <property type="entry name" value="PKC_DAG/PE"/>
</dbReference>
<dbReference type="EMBL" id="CP111016">
    <property type="protein sequence ID" value="WAR04570.1"/>
    <property type="molecule type" value="Genomic_DNA"/>
</dbReference>
<feature type="compositionally biased region" description="Polar residues" evidence="10">
    <location>
        <begin position="1334"/>
        <end position="1350"/>
    </location>
</feature>
<dbReference type="Gene3D" id="1.20.900.10">
    <property type="entry name" value="Dbl homology (DH) domain"/>
    <property type="match status" value="1"/>
</dbReference>
<feature type="compositionally biased region" description="Basic and acidic residues" evidence="10">
    <location>
        <begin position="27"/>
        <end position="41"/>
    </location>
</feature>
<feature type="compositionally biased region" description="Acidic residues" evidence="10">
    <location>
        <begin position="1141"/>
        <end position="1151"/>
    </location>
</feature>
<feature type="region of interest" description="Disordered" evidence="10">
    <location>
        <begin position="1039"/>
        <end position="1356"/>
    </location>
</feature>
<dbReference type="InterPro" id="IPR000219">
    <property type="entry name" value="DH_dom"/>
</dbReference>
<dbReference type="InterPro" id="IPR015212">
    <property type="entry name" value="RGS-like_dom"/>
</dbReference>
<dbReference type="SMART" id="SM00325">
    <property type="entry name" value="RhoGEF"/>
    <property type="match status" value="1"/>
</dbReference>
<dbReference type="Gene3D" id="1.10.167.10">
    <property type="entry name" value="Regulator of G-protein Signalling 4, domain 2"/>
    <property type="match status" value="1"/>
</dbReference>
<feature type="compositionally biased region" description="Polar residues" evidence="10">
    <location>
        <begin position="424"/>
        <end position="438"/>
    </location>
</feature>
<feature type="domain" description="Phorbol-ester/DAG-type" evidence="12">
    <location>
        <begin position="340"/>
        <end position="390"/>
    </location>
</feature>
<keyword evidence="14" id="KW-1185">Reference proteome</keyword>
<dbReference type="Pfam" id="PF00621">
    <property type="entry name" value="RhoGEF"/>
    <property type="match status" value="1"/>
</dbReference>
<dbReference type="InterPro" id="IPR041020">
    <property type="entry name" value="PH_16"/>
</dbReference>
<feature type="compositionally biased region" description="Basic and acidic residues" evidence="10">
    <location>
        <begin position="1323"/>
        <end position="1333"/>
    </location>
</feature>
<dbReference type="PROSITE" id="PS00741">
    <property type="entry name" value="DH_1"/>
    <property type="match status" value="1"/>
</dbReference>
<evidence type="ECO:0000256" key="8">
    <source>
        <dbReference type="ARBA" id="ARBA00023136"/>
    </source>
</evidence>
<dbReference type="SUPFAM" id="SSF48097">
    <property type="entry name" value="Regulator of G-protein signaling, RGS"/>
    <property type="match status" value="1"/>
</dbReference>
<keyword evidence="5" id="KW-0597">Phosphoprotein</keyword>
<feature type="region of interest" description="Disordered" evidence="10">
    <location>
        <begin position="113"/>
        <end position="188"/>
    </location>
</feature>
<feature type="compositionally biased region" description="Acidic residues" evidence="10">
    <location>
        <begin position="1163"/>
        <end position="1202"/>
    </location>
</feature>
<dbReference type="CDD" id="cd13329">
    <property type="entry name" value="PH_RhoGEF"/>
    <property type="match status" value="1"/>
</dbReference>
<evidence type="ECO:0000256" key="9">
    <source>
        <dbReference type="SAM" id="Coils"/>
    </source>
</evidence>
<evidence type="ECO:0000256" key="7">
    <source>
        <dbReference type="ARBA" id="ARBA00022833"/>
    </source>
</evidence>
<evidence type="ECO:0000256" key="10">
    <source>
        <dbReference type="SAM" id="MobiDB-lite"/>
    </source>
</evidence>
<reference evidence="13" key="1">
    <citation type="submission" date="2022-11" db="EMBL/GenBank/DDBJ databases">
        <title>Centuries of genome instability and evolution in soft-shell clam transmissible cancer (bioRxiv).</title>
        <authorList>
            <person name="Hart S.F.M."/>
            <person name="Yonemitsu M.A."/>
            <person name="Giersch R.M."/>
            <person name="Beal B.F."/>
            <person name="Arriagada G."/>
            <person name="Davis B.W."/>
            <person name="Ostrander E.A."/>
            <person name="Goff S.P."/>
            <person name="Metzger M.J."/>
        </authorList>
    </citation>
    <scope>NUCLEOTIDE SEQUENCE</scope>
    <source>
        <strain evidence="13">MELC-2E11</strain>
        <tissue evidence="13">Siphon/mantle</tissue>
    </source>
</reference>
<feature type="compositionally biased region" description="Basic and acidic residues" evidence="10">
    <location>
        <begin position="1124"/>
        <end position="1140"/>
    </location>
</feature>
<feature type="domain" description="DH" evidence="11">
    <location>
        <begin position="543"/>
        <end position="674"/>
    </location>
</feature>
<dbReference type="PANTHER" id="PTHR45872">
    <property type="entry name" value="RHO GUANINE NUCLEOTIDE EXCHANGE FACTOR 2, ISOFORM D"/>
    <property type="match status" value="1"/>
</dbReference>
<dbReference type="SUPFAM" id="SSF57889">
    <property type="entry name" value="Cysteine-rich domain"/>
    <property type="match status" value="1"/>
</dbReference>
<dbReference type="SUPFAM" id="SSF48065">
    <property type="entry name" value="DBL homology domain (DH-domain)"/>
    <property type="match status" value="1"/>
</dbReference>
<evidence type="ECO:0000313" key="14">
    <source>
        <dbReference type="Proteomes" id="UP001164746"/>
    </source>
</evidence>
<feature type="region of interest" description="Disordered" evidence="10">
    <location>
        <begin position="17"/>
        <end position="56"/>
    </location>
</feature>
<comment type="subcellular location">
    <subcellularLocation>
        <location evidence="2">Cytoplasm</location>
    </subcellularLocation>
    <subcellularLocation>
        <location evidence="1">Membrane</location>
    </subcellularLocation>
</comment>
<keyword evidence="9" id="KW-0175">Coiled coil</keyword>
<dbReference type="InterPro" id="IPR035899">
    <property type="entry name" value="DBL_dom_sf"/>
</dbReference>
<dbReference type="Proteomes" id="UP001164746">
    <property type="component" value="Chromosome 5"/>
</dbReference>
<dbReference type="InterPro" id="IPR046349">
    <property type="entry name" value="C1-like_sf"/>
</dbReference>
<evidence type="ECO:0000259" key="12">
    <source>
        <dbReference type="PROSITE" id="PS50081"/>
    </source>
</evidence>
<dbReference type="InterPro" id="IPR036305">
    <property type="entry name" value="RGS_sf"/>
</dbReference>
<evidence type="ECO:0000259" key="11">
    <source>
        <dbReference type="PROSITE" id="PS50010"/>
    </source>
</evidence>
<feature type="compositionally biased region" description="Acidic residues" evidence="10">
    <location>
        <begin position="1107"/>
        <end position="1119"/>
    </location>
</feature>
<dbReference type="PROSITE" id="PS00479">
    <property type="entry name" value="ZF_DAG_PE_1"/>
    <property type="match status" value="1"/>
</dbReference>
<proteinExistence type="predicted"/>
<dbReference type="InterPro" id="IPR011993">
    <property type="entry name" value="PH-like_dom_sf"/>
</dbReference>
<dbReference type="Gene3D" id="2.30.29.30">
    <property type="entry name" value="Pleckstrin-homology domain (PH domain)/Phosphotyrosine-binding domain (PTB)"/>
    <property type="match status" value="1"/>
</dbReference>
<dbReference type="InterPro" id="IPR044926">
    <property type="entry name" value="RGS_subdomain_2"/>
</dbReference>
<dbReference type="InterPro" id="IPR001331">
    <property type="entry name" value="GDS_CDC24_CS"/>
</dbReference>
<evidence type="ECO:0000256" key="4">
    <source>
        <dbReference type="ARBA" id="ARBA00022490"/>
    </source>
</evidence>
<keyword evidence="4" id="KW-0963">Cytoplasm</keyword>
<evidence type="ECO:0000256" key="2">
    <source>
        <dbReference type="ARBA" id="ARBA00004496"/>
    </source>
</evidence>
<keyword evidence="3" id="KW-0343">GTPase activation</keyword>
<dbReference type="SUPFAM" id="SSF50729">
    <property type="entry name" value="PH domain-like"/>
    <property type="match status" value="1"/>
</dbReference>
<protein>
    <submittedName>
        <fullName evidence="13">ARHGC-like protein</fullName>
    </submittedName>
</protein>
<dbReference type="PROSITE" id="PS50010">
    <property type="entry name" value="DH_2"/>
    <property type="match status" value="1"/>
</dbReference>
<feature type="compositionally biased region" description="Low complexity" evidence="10">
    <location>
        <begin position="482"/>
        <end position="493"/>
    </location>
</feature>
<accession>A0ABY7E6K4</accession>
<evidence type="ECO:0000256" key="5">
    <source>
        <dbReference type="ARBA" id="ARBA00022553"/>
    </source>
</evidence>
<dbReference type="PANTHER" id="PTHR45872:SF2">
    <property type="entry name" value="RHO GUANINE NUCLEOTIDE EXCHANGE FACTOR 2, ISOFORM D"/>
    <property type="match status" value="1"/>
</dbReference>
<keyword evidence="7" id="KW-0862">Zinc</keyword>
<feature type="compositionally biased region" description="Low complexity" evidence="10">
    <location>
        <begin position="154"/>
        <end position="167"/>
    </location>
</feature>
<dbReference type="Pfam" id="PF17838">
    <property type="entry name" value="PH_16"/>
    <property type="match status" value="1"/>
</dbReference>
<evidence type="ECO:0000313" key="13">
    <source>
        <dbReference type="EMBL" id="WAR04570.1"/>
    </source>
</evidence>
<feature type="compositionally biased region" description="Polar residues" evidence="10">
    <location>
        <begin position="113"/>
        <end position="153"/>
    </location>
</feature>
<feature type="coiled-coil region" evidence="9">
    <location>
        <begin position="949"/>
        <end position="1023"/>
    </location>
</feature>
<evidence type="ECO:0000256" key="3">
    <source>
        <dbReference type="ARBA" id="ARBA00022468"/>
    </source>
</evidence>
<feature type="compositionally biased region" description="Basic and acidic residues" evidence="10">
    <location>
        <begin position="460"/>
        <end position="473"/>
    </location>
</feature>
<feature type="compositionally biased region" description="Polar residues" evidence="10">
    <location>
        <begin position="1278"/>
        <end position="1290"/>
    </location>
</feature>
<feature type="compositionally biased region" description="Polar residues" evidence="10">
    <location>
        <begin position="1207"/>
        <end position="1217"/>
    </location>
</feature>
<feature type="compositionally biased region" description="Basic and acidic residues" evidence="10">
    <location>
        <begin position="1240"/>
        <end position="1254"/>
    </location>
</feature>
<keyword evidence="8" id="KW-0472">Membrane</keyword>
<gene>
    <name evidence="13" type="ORF">MAR_019939</name>
</gene>
<evidence type="ECO:0000256" key="1">
    <source>
        <dbReference type="ARBA" id="ARBA00004370"/>
    </source>
</evidence>
<dbReference type="Pfam" id="PF09128">
    <property type="entry name" value="RGS-like"/>
    <property type="match status" value="1"/>
</dbReference>
<evidence type="ECO:0000256" key="6">
    <source>
        <dbReference type="ARBA" id="ARBA00022723"/>
    </source>
</evidence>
<dbReference type="Gene3D" id="3.30.60.20">
    <property type="match status" value="1"/>
</dbReference>
<sequence>MSRKRFSAGSYVALTLLGKPSTSQPSHSRESLIEHREHPNRDSISIPQPVDAQKDRELQQQKLKTLNAMYDATHEGYEKLRKSCKANPGDAKLQEQFRDKERTLKTLEAQINALSGNDTQLPPTISVDSSEQMTTDSGPSGTASVPYSVSDVGSDSPCTSPSSSPTPTQNPDIDPVTADSGIEDGSQNSIVMMRPSPTTQIIGAEDDDFASEDECVGDNRIFADMQTLEKHAAHMAVFLHWVISFHNPAPILFYTLSGIYSSAQGGAKDLKKWAYEIHSTFIIHMAPLKVNTVPDYVIEEIDKSLMYRAERLLEGAPELKDSMDRNEEMKVVDKYLTHKGHNFVLTHLTKQEFCLTCNKVLWGVGPQGYQCQTCDQCVHKTCVEDLSESCSKKDKKNRSSMVNPFNKKLPPTPASQVLPDMDQLSHQSSPGPLVNTLQGPVDQDLSAFKEQGHSVNKLVTRFENRSPDPETSGKHNRKNAMSSPRSQESPSNSMDTLTAQIQEDSDFEVEAELPSLKQVLGEDTVRKLKPKEKKRQDVINGALNKSMKERRKEKSVVTAVGDLLLQRFDNHEGENFKHGCAVFCRNQSHMLEQLKLRLRKETKTAQLLADAENNPLCQRLALRDIIPKQFMRLTKYPLLIENLMKYTSPNTDEYRNLELSLKCSKRILTHVNQEVKVCENRQRLVELHRRIDKKSIDNSSEADELRELDIRSHNLVHDGPLIWNINNRKQIEVHLVLLEKAMVILQKQEDRLVLKLQNTQLVAGRTEAKKHSPLLWLNNVLARNDATDKKAFFVVNTSKAGPQIYKLLAGTAEEQRIAQEERGEIQDLDADNIVHPEDITFNAPDINTAVQVITPLEKLRQNDENLAMVLEERQGLIAEILNIPQTEVANKVQDVVEEGEGEPNDLIAACQHQTTEIFDLMKDSPTPLAVTESGERIESVEDLTLPIPMDKLRDMANRMNQILTNLLAQTRATANPMSASMSQAAVNSQNEERDRLRRELKFAQEELNRLRRIQKIQMEAQQEGGDASLVGISVAAVTGSGEKAERPASLVSEASTVSESEDSKTDSEQAEDPIIVEVAEDNMPGLPIDPEETGPLNETPPGGSDSLVDDTEIDYEENAGAEVYKYDDAEQLDEALHEVEPPDEDHLEDLDTPVVEIQGPESDLNDDDDNHEDDEETESEQDVDAEIDEGKAEDEDDTEGDSGTDTVNAGTAESGNSDEAVLDRLTGEPEGTEGDSVDGDGSKRDSGEVYHDAEDNSGDDPAAEQTDNIGEDPGGTSKGQNSEINESSIGDNVDKSEKDQCGQMASTNDEENESTSSELHSNNNEKDVTDKQAQDSGDQIQTDASVNSVNDKSEPV</sequence>
<dbReference type="SMART" id="SM00109">
    <property type="entry name" value="C1"/>
    <property type="match status" value="1"/>
</dbReference>
<feature type="region of interest" description="Disordered" evidence="10">
    <location>
        <begin position="459"/>
        <end position="496"/>
    </location>
</feature>
<keyword evidence="6" id="KW-0479">Metal-binding</keyword>
<dbReference type="Pfam" id="PF00130">
    <property type="entry name" value="C1_1"/>
    <property type="match status" value="1"/>
</dbReference>